<gene>
    <name evidence="1" type="ORF">EJ03DRAFT_162237</name>
</gene>
<name>A0A6G1L2P9_9PEZI</name>
<keyword evidence="2" id="KW-1185">Reference proteome</keyword>
<protein>
    <submittedName>
        <fullName evidence="1">Uncharacterized protein</fullName>
    </submittedName>
</protein>
<reference evidence="1" key="1">
    <citation type="journal article" date="2020" name="Stud. Mycol.">
        <title>101 Dothideomycetes genomes: a test case for predicting lifestyles and emergence of pathogens.</title>
        <authorList>
            <person name="Haridas S."/>
            <person name="Albert R."/>
            <person name="Binder M."/>
            <person name="Bloem J."/>
            <person name="Labutti K."/>
            <person name="Salamov A."/>
            <person name="Andreopoulos B."/>
            <person name="Baker S."/>
            <person name="Barry K."/>
            <person name="Bills G."/>
            <person name="Bluhm B."/>
            <person name="Cannon C."/>
            <person name="Castanera R."/>
            <person name="Culley D."/>
            <person name="Daum C."/>
            <person name="Ezra D."/>
            <person name="Gonzalez J."/>
            <person name="Henrissat B."/>
            <person name="Kuo A."/>
            <person name="Liang C."/>
            <person name="Lipzen A."/>
            <person name="Lutzoni F."/>
            <person name="Magnuson J."/>
            <person name="Mondo S."/>
            <person name="Nolan M."/>
            <person name="Ohm R."/>
            <person name="Pangilinan J."/>
            <person name="Park H.-J."/>
            <person name="Ramirez L."/>
            <person name="Alfaro M."/>
            <person name="Sun H."/>
            <person name="Tritt A."/>
            <person name="Yoshinaga Y."/>
            <person name="Zwiers L.-H."/>
            <person name="Turgeon B."/>
            <person name="Goodwin S."/>
            <person name="Spatafora J."/>
            <person name="Crous P."/>
            <person name="Grigoriev I."/>
        </authorList>
    </citation>
    <scope>NUCLEOTIDE SEQUENCE</scope>
    <source>
        <strain evidence="1">CBS 116005</strain>
    </source>
</reference>
<organism evidence="1 2">
    <name type="scientific">Teratosphaeria nubilosa</name>
    <dbReference type="NCBI Taxonomy" id="161662"/>
    <lineage>
        <taxon>Eukaryota</taxon>
        <taxon>Fungi</taxon>
        <taxon>Dikarya</taxon>
        <taxon>Ascomycota</taxon>
        <taxon>Pezizomycotina</taxon>
        <taxon>Dothideomycetes</taxon>
        <taxon>Dothideomycetidae</taxon>
        <taxon>Mycosphaerellales</taxon>
        <taxon>Teratosphaeriaceae</taxon>
        <taxon>Teratosphaeria</taxon>
    </lineage>
</organism>
<sequence length="180" mass="19470">MAIAQVVRNQDSCGLAAIRAGLCTTLPMRPIRTAQSLPVSLDAKEGLVMAQTCRRVTHGSKQFRPPVPPFCQAPRIRNPCRKSFTSFITLAAEGSAFVVLKYRATLAAACRCLCPGEAHLSLFARQIARNYSITDGAEMGSPPLLTALRTFKCNGSLAPPVAGGRVFRNGRGFVTFFRLQ</sequence>
<evidence type="ECO:0000313" key="1">
    <source>
        <dbReference type="EMBL" id="KAF2767105.1"/>
    </source>
</evidence>
<accession>A0A6G1L2P9</accession>
<proteinExistence type="predicted"/>
<dbReference type="Proteomes" id="UP000799436">
    <property type="component" value="Unassembled WGS sequence"/>
</dbReference>
<evidence type="ECO:0000313" key="2">
    <source>
        <dbReference type="Proteomes" id="UP000799436"/>
    </source>
</evidence>
<dbReference type="EMBL" id="ML995861">
    <property type="protein sequence ID" value="KAF2767105.1"/>
    <property type="molecule type" value="Genomic_DNA"/>
</dbReference>
<dbReference type="AlphaFoldDB" id="A0A6G1L2P9"/>